<evidence type="ECO:0000256" key="1">
    <source>
        <dbReference type="SAM" id="MobiDB-lite"/>
    </source>
</evidence>
<dbReference type="Proteomes" id="UP000256269">
    <property type="component" value="Unassembled WGS sequence"/>
</dbReference>
<evidence type="ECO:0000256" key="2">
    <source>
        <dbReference type="SAM" id="Phobius"/>
    </source>
</evidence>
<evidence type="ECO:0000313" key="3">
    <source>
        <dbReference type="EMBL" id="REH42742.1"/>
    </source>
</evidence>
<proteinExistence type="predicted"/>
<feature type="region of interest" description="Disordered" evidence="1">
    <location>
        <begin position="84"/>
        <end position="107"/>
    </location>
</feature>
<feature type="transmembrane region" description="Helical" evidence="2">
    <location>
        <begin position="53"/>
        <end position="73"/>
    </location>
</feature>
<accession>A0A3E0HDL4</accession>
<organism evidence="3 4">
    <name type="scientific">Kutzneria buriramensis</name>
    <dbReference type="NCBI Taxonomy" id="1045776"/>
    <lineage>
        <taxon>Bacteria</taxon>
        <taxon>Bacillati</taxon>
        <taxon>Actinomycetota</taxon>
        <taxon>Actinomycetes</taxon>
        <taxon>Pseudonocardiales</taxon>
        <taxon>Pseudonocardiaceae</taxon>
        <taxon>Kutzneria</taxon>
    </lineage>
</organism>
<keyword evidence="2" id="KW-0472">Membrane</keyword>
<feature type="compositionally biased region" description="Basic and acidic residues" evidence="1">
    <location>
        <begin position="299"/>
        <end position="311"/>
    </location>
</feature>
<feature type="compositionally biased region" description="Basic residues" evidence="1">
    <location>
        <begin position="36"/>
        <end position="50"/>
    </location>
</feature>
<dbReference type="EMBL" id="QUNO01000010">
    <property type="protein sequence ID" value="REH42742.1"/>
    <property type="molecule type" value="Genomic_DNA"/>
</dbReference>
<keyword evidence="2" id="KW-0812">Transmembrane</keyword>
<keyword evidence="2" id="KW-1133">Transmembrane helix</keyword>
<evidence type="ECO:0000313" key="4">
    <source>
        <dbReference type="Proteomes" id="UP000256269"/>
    </source>
</evidence>
<keyword evidence="4" id="KW-1185">Reference proteome</keyword>
<protein>
    <submittedName>
        <fullName evidence="3">Uncharacterized protein</fullName>
    </submittedName>
</protein>
<comment type="caution">
    <text evidence="3">The sequence shown here is derived from an EMBL/GenBank/DDBJ whole genome shotgun (WGS) entry which is preliminary data.</text>
</comment>
<reference evidence="3 4" key="1">
    <citation type="submission" date="2018-08" db="EMBL/GenBank/DDBJ databases">
        <title>Genomic Encyclopedia of Archaeal and Bacterial Type Strains, Phase II (KMG-II): from individual species to whole genera.</title>
        <authorList>
            <person name="Goeker M."/>
        </authorList>
    </citation>
    <scope>NUCLEOTIDE SEQUENCE [LARGE SCALE GENOMIC DNA]</scope>
    <source>
        <strain evidence="3 4">DSM 45791</strain>
    </source>
</reference>
<feature type="region of interest" description="Disordered" evidence="1">
    <location>
        <begin position="285"/>
        <end position="317"/>
    </location>
</feature>
<gene>
    <name evidence="3" type="ORF">BCF44_110239</name>
</gene>
<name>A0A3E0HDL4_9PSEU</name>
<feature type="region of interest" description="Disordered" evidence="1">
    <location>
        <begin position="33"/>
        <end position="52"/>
    </location>
</feature>
<sequence length="317" mass="33935">MGVARVLAPKRGDAVDDIENHPDLTDAKWLRGAERRARRAARRSRPRKPGPRLSRLVIPTVLVAFAGALFLLYRVGSVPLPDAAPTTAPAPPPTSARPDPTTIESTGHVDLTHPFADTPAANWATTIPVPAATAVGGFTAAQVTAAYQAVQRTSTESRLDPQVTVHHDTAPFIATLATGVKLPDANGWVTKIADGYQLLPVPPRVDGSMTSSVDDRGRLVVHTNFVYVYAFQPASHEAPGTPWDIVSVVHENADYTMVDGKPWPSNSKAYFYSMNCDLARQDQLAPQYSGSGAGGTSTEKPEAYFDPKHPIDVGQGC</sequence>
<dbReference type="AlphaFoldDB" id="A0A3E0HDL4"/>